<feature type="transmembrane region" description="Helical" evidence="7">
    <location>
        <begin position="383"/>
        <end position="402"/>
    </location>
</feature>
<organism evidence="8 9">
    <name type="scientific">Formimonas warabiya</name>
    <dbReference type="NCBI Taxonomy" id="1761012"/>
    <lineage>
        <taxon>Bacteria</taxon>
        <taxon>Bacillati</taxon>
        <taxon>Bacillota</taxon>
        <taxon>Clostridia</taxon>
        <taxon>Eubacteriales</taxon>
        <taxon>Peptococcaceae</taxon>
        <taxon>Candidatus Formimonas</taxon>
    </lineage>
</organism>
<dbReference type="PANTHER" id="PTHR23513">
    <property type="entry name" value="INTEGRAL MEMBRANE EFFLUX PROTEIN-RELATED"/>
    <property type="match status" value="1"/>
</dbReference>
<evidence type="ECO:0000256" key="3">
    <source>
        <dbReference type="ARBA" id="ARBA00022475"/>
    </source>
</evidence>
<proteinExistence type="predicted"/>
<dbReference type="PANTHER" id="PTHR23513:SF11">
    <property type="entry name" value="STAPHYLOFERRIN A TRANSPORTER"/>
    <property type="match status" value="1"/>
</dbReference>
<protein>
    <submittedName>
        <fullName evidence="8">MFS transporter</fullName>
    </submittedName>
</protein>
<evidence type="ECO:0000313" key="9">
    <source>
        <dbReference type="Proteomes" id="UP000323521"/>
    </source>
</evidence>
<dbReference type="Gene3D" id="1.20.1250.20">
    <property type="entry name" value="MFS general substrate transporter like domains"/>
    <property type="match status" value="1"/>
</dbReference>
<sequence length="415" mass="46069">MSYTNAFMHILSNKFPAMKYHNFRNYWLGQSISLIGNFMQITALQWLIYTLTKSALLMGLLGVAQYGPIMCLSLFAGVIIDRYPTKKIILIIQYGYLLQTLVLTILVWSGHVRYSYVLILAAFRGIFQSFDQTSKNAFVRELVEKNDLRSAIGLNSTIFNTARMLGPAIAVLLMDRFRIEFVFFLDCISFFPMIISLYLIRAKPFLIKRTEKKILTEIGEGLNHIRQSAALLGAIFSMLAVGTLIMNFNVTAPVYADKVFKLGANGYGVLLTSNGAGSLVGALFATQARGNPKLKNLFALGLIISFLLASLCFMYYLPLAVITFFLIGFFVLIFNTTVNSTMQINSSEEFRGRVMSLYTLANYGTTPIGNMFAGSIIEKGGPGMGFFICGAVSGISIILTILKVSSKKRANYLAE</sequence>
<feature type="transmembrane region" description="Helical" evidence="7">
    <location>
        <begin position="26"/>
        <end position="49"/>
    </location>
</feature>
<keyword evidence="6 7" id="KW-0472">Membrane</keyword>
<name>A0A3G1KXX9_FORW1</name>
<dbReference type="InterPro" id="IPR036259">
    <property type="entry name" value="MFS_trans_sf"/>
</dbReference>
<evidence type="ECO:0000256" key="2">
    <source>
        <dbReference type="ARBA" id="ARBA00022448"/>
    </source>
</evidence>
<evidence type="ECO:0000256" key="4">
    <source>
        <dbReference type="ARBA" id="ARBA00022692"/>
    </source>
</evidence>
<gene>
    <name evidence="8" type="ORF">DCMF_22890</name>
</gene>
<dbReference type="AlphaFoldDB" id="A0A3G1KXX9"/>
<feature type="transmembrane region" description="Helical" evidence="7">
    <location>
        <begin position="55"/>
        <end position="76"/>
    </location>
</feature>
<evidence type="ECO:0000256" key="1">
    <source>
        <dbReference type="ARBA" id="ARBA00004651"/>
    </source>
</evidence>
<dbReference type="GO" id="GO:0005886">
    <property type="term" value="C:plasma membrane"/>
    <property type="evidence" value="ECO:0007669"/>
    <property type="project" value="UniProtKB-SubCell"/>
</dbReference>
<dbReference type="RefSeq" id="WP_236860095.1">
    <property type="nucleotide sequence ID" value="NZ_CP017634.1"/>
</dbReference>
<comment type="subcellular location">
    <subcellularLocation>
        <location evidence="1">Cell membrane</location>
        <topology evidence="1">Multi-pass membrane protein</topology>
    </subcellularLocation>
</comment>
<keyword evidence="4 7" id="KW-0812">Transmembrane</keyword>
<reference evidence="8 9" key="1">
    <citation type="submission" date="2016-10" db="EMBL/GenBank/DDBJ databases">
        <title>Complete Genome Sequence of Peptococcaceae strain DCMF.</title>
        <authorList>
            <person name="Edwards R.J."/>
            <person name="Holland S.I."/>
            <person name="Deshpande N.P."/>
            <person name="Wong Y.K."/>
            <person name="Ertan H."/>
            <person name="Manefield M."/>
            <person name="Russell T.L."/>
            <person name="Lee M.J."/>
        </authorList>
    </citation>
    <scope>NUCLEOTIDE SEQUENCE [LARGE SCALE GENOMIC DNA]</scope>
    <source>
        <strain evidence="8 9">DCMF</strain>
    </source>
</reference>
<evidence type="ECO:0000256" key="5">
    <source>
        <dbReference type="ARBA" id="ARBA00022989"/>
    </source>
</evidence>
<feature type="transmembrane region" description="Helical" evidence="7">
    <location>
        <begin position="88"/>
        <end position="108"/>
    </location>
</feature>
<evidence type="ECO:0000313" key="8">
    <source>
        <dbReference type="EMBL" id="ATW27219.1"/>
    </source>
</evidence>
<feature type="transmembrane region" description="Helical" evidence="7">
    <location>
        <begin position="266"/>
        <end position="285"/>
    </location>
</feature>
<feature type="transmembrane region" description="Helical" evidence="7">
    <location>
        <begin position="354"/>
        <end position="377"/>
    </location>
</feature>
<dbReference type="InterPro" id="IPR010290">
    <property type="entry name" value="TM_effector"/>
</dbReference>
<accession>A0A3G1KXX9</accession>
<evidence type="ECO:0000256" key="7">
    <source>
        <dbReference type="SAM" id="Phobius"/>
    </source>
</evidence>
<feature type="transmembrane region" description="Helical" evidence="7">
    <location>
        <begin position="179"/>
        <end position="200"/>
    </location>
</feature>
<evidence type="ECO:0000256" key="6">
    <source>
        <dbReference type="ARBA" id="ARBA00023136"/>
    </source>
</evidence>
<keyword evidence="5 7" id="KW-1133">Transmembrane helix</keyword>
<dbReference type="KEGG" id="fwa:DCMF_22890"/>
<dbReference type="Pfam" id="PF05977">
    <property type="entry name" value="MFS_3"/>
    <property type="match status" value="1"/>
</dbReference>
<dbReference type="Proteomes" id="UP000323521">
    <property type="component" value="Chromosome"/>
</dbReference>
<dbReference type="SUPFAM" id="SSF103473">
    <property type="entry name" value="MFS general substrate transporter"/>
    <property type="match status" value="1"/>
</dbReference>
<dbReference type="EMBL" id="CP017634">
    <property type="protein sequence ID" value="ATW27219.1"/>
    <property type="molecule type" value="Genomic_DNA"/>
</dbReference>
<feature type="transmembrane region" description="Helical" evidence="7">
    <location>
        <begin position="297"/>
        <end position="316"/>
    </location>
</feature>
<keyword evidence="3" id="KW-1003">Cell membrane</keyword>
<feature type="transmembrane region" description="Helical" evidence="7">
    <location>
        <begin position="322"/>
        <end position="342"/>
    </location>
</feature>
<dbReference type="CDD" id="cd06173">
    <property type="entry name" value="MFS_MefA_like"/>
    <property type="match status" value="1"/>
</dbReference>
<keyword evidence="9" id="KW-1185">Reference proteome</keyword>
<keyword evidence="2" id="KW-0813">Transport</keyword>
<feature type="transmembrane region" description="Helical" evidence="7">
    <location>
        <begin position="229"/>
        <end position="246"/>
    </location>
</feature>